<evidence type="ECO:0000256" key="2">
    <source>
        <dbReference type="SAM" id="Phobius"/>
    </source>
</evidence>
<keyword evidence="2" id="KW-0472">Membrane</keyword>
<feature type="transmembrane region" description="Helical" evidence="2">
    <location>
        <begin position="127"/>
        <end position="153"/>
    </location>
</feature>
<feature type="transmembrane region" description="Helical" evidence="2">
    <location>
        <begin position="99"/>
        <end position="121"/>
    </location>
</feature>
<dbReference type="EMBL" id="JAULSN010000001">
    <property type="protein sequence ID" value="KAK3382765.1"/>
    <property type="molecule type" value="Genomic_DNA"/>
</dbReference>
<gene>
    <name evidence="3" type="ORF">B0T24DRAFT_602491</name>
</gene>
<protein>
    <submittedName>
        <fullName evidence="3">Uncharacterized protein</fullName>
    </submittedName>
</protein>
<dbReference type="Proteomes" id="UP001287356">
    <property type="component" value="Unassembled WGS sequence"/>
</dbReference>
<evidence type="ECO:0000256" key="1">
    <source>
        <dbReference type="SAM" id="MobiDB-lite"/>
    </source>
</evidence>
<proteinExistence type="predicted"/>
<feature type="transmembrane region" description="Helical" evidence="2">
    <location>
        <begin position="54"/>
        <end position="78"/>
    </location>
</feature>
<name>A0AAE0TX73_9PEZI</name>
<reference evidence="3" key="1">
    <citation type="journal article" date="2023" name="Mol. Phylogenet. Evol.">
        <title>Genome-scale phylogeny and comparative genomics of the fungal order Sordariales.</title>
        <authorList>
            <person name="Hensen N."/>
            <person name="Bonometti L."/>
            <person name="Westerberg I."/>
            <person name="Brannstrom I.O."/>
            <person name="Guillou S."/>
            <person name="Cros-Aarteil S."/>
            <person name="Calhoun S."/>
            <person name="Haridas S."/>
            <person name="Kuo A."/>
            <person name="Mondo S."/>
            <person name="Pangilinan J."/>
            <person name="Riley R."/>
            <person name="LaButti K."/>
            <person name="Andreopoulos B."/>
            <person name="Lipzen A."/>
            <person name="Chen C."/>
            <person name="Yan M."/>
            <person name="Daum C."/>
            <person name="Ng V."/>
            <person name="Clum A."/>
            <person name="Steindorff A."/>
            <person name="Ohm R.A."/>
            <person name="Martin F."/>
            <person name="Silar P."/>
            <person name="Natvig D.O."/>
            <person name="Lalanne C."/>
            <person name="Gautier V."/>
            <person name="Ament-Velasquez S.L."/>
            <person name="Kruys A."/>
            <person name="Hutchinson M.I."/>
            <person name="Powell A.J."/>
            <person name="Barry K."/>
            <person name="Miller A.N."/>
            <person name="Grigoriev I.V."/>
            <person name="Debuchy R."/>
            <person name="Gladieux P."/>
            <person name="Hiltunen Thoren M."/>
            <person name="Johannesson H."/>
        </authorList>
    </citation>
    <scope>NUCLEOTIDE SEQUENCE</scope>
    <source>
        <strain evidence="3">CBS 958.72</strain>
    </source>
</reference>
<keyword evidence="4" id="KW-1185">Reference proteome</keyword>
<feature type="region of interest" description="Disordered" evidence="1">
    <location>
        <begin position="164"/>
        <end position="201"/>
    </location>
</feature>
<evidence type="ECO:0000313" key="4">
    <source>
        <dbReference type="Proteomes" id="UP001287356"/>
    </source>
</evidence>
<dbReference type="AlphaFoldDB" id="A0AAE0TX73"/>
<keyword evidence="2" id="KW-1133">Transmembrane helix</keyword>
<reference evidence="3" key="2">
    <citation type="submission" date="2023-06" db="EMBL/GenBank/DDBJ databases">
        <authorList>
            <consortium name="Lawrence Berkeley National Laboratory"/>
            <person name="Haridas S."/>
            <person name="Hensen N."/>
            <person name="Bonometti L."/>
            <person name="Westerberg I."/>
            <person name="Brannstrom I.O."/>
            <person name="Guillou S."/>
            <person name="Cros-Aarteil S."/>
            <person name="Calhoun S."/>
            <person name="Kuo A."/>
            <person name="Mondo S."/>
            <person name="Pangilinan J."/>
            <person name="Riley R."/>
            <person name="Labutti K."/>
            <person name="Andreopoulos B."/>
            <person name="Lipzen A."/>
            <person name="Chen C."/>
            <person name="Yanf M."/>
            <person name="Daum C."/>
            <person name="Ng V."/>
            <person name="Clum A."/>
            <person name="Steindorff A."/>
            <person name="Ohm R."/>
            <person name="Martin F."/>
            <person name="Silar P."/>
            <person name="Natvig D."/>
            <person name="Lalanne C."/>
            <person name="Gautier V."/>
            <person name="Ament-Velasquez S.L."/>
            <person name="Kruys A."/>
            <person name="Hutchinson M.I."/>
            <person name="Powell A.J."/>
            <person name="Barry K."/>
            <person name="Miller A.N."/>
            <person name="Grigoriev I.V."/>
            <person name="Debuchy R."/>
            <person name="Gladieux P."/>
            <person name="Thoren M.H."/>
            <person name="Johannesson H."/>
        </authorList>
    </citation>
    <scope>NUCLEOTIDE SEQUENCE</scope>
    <source>
        <strain evidence="3">CBS 958.72</strain>
    </source>
</reference>
<comment type="caution">
    <text evidence="3">The sequence shown here is derived from an EMBL/GenBank/DDBJ whole genome shotgun (WGS) entry which is preliminary data.</text>
</comment>
<feature type="transmembrane region" description="Helical" evidence="2">
    <location>
        <begin position="24"/>
        <end position="48"/>
    </location>
</feature>
<evidence type="ECO:0000313" key="3">
    <source>
        <dbReference type="EMBL" id="KAK3382765.1"/>
    </source>
</evidence>
<keyword evidence="2" id="KW-0812">Transmembrane</keyword>
<sequence>MPPQTIEFVVSDVGHIGRVMLTRLWLFQAFITGILFLAFTLVALMSIMENYPHHSIATFIISLSLAVLAGSILFYVLVQRKLGVARKTLNFRLEVGKSILATVLWILLLAFGALAPCSSYSCRDFRFYNVIAAWTSGIVLLLVFYPAVVFTWLDRRYLLDETSEQPLAQQDEESALLPEASGDQEQAQDSGTAPLISTEAA</sequence>
<accession>A0AAE0TX73</accession>
<organism evidence="3 4">
    <name type="scientific">Lasiosphaeria ovina</name>
    <dbReference type="NCBI Taxonomy" id="92902"/>
    <lineage>
        <taxon>Eukaryota</taxon>
        <taxon>Fungi</taxon>
        <taxon>Dikarya</taxon>
        <taxon>Ascomycota</taxon>
        <taxon>Pezizomycotina</taxon>
        <taxon>Sordariomycetes</taxon>
        <taxon>Sordariomycetidae</taxon>
        <taxon>Sordariales</taxon>
        <taxon>Lasiosphaeriaceae</taxon>
        <taxon>Lasiosphaeria</taxon>
    </lineage>
</organism>